<dbReference type="RefSeq" id="WP_093918440.1">
    <property type="nucleotide sequence ID" value="NZ_FONW01000001.1"/>
</dbReference>
<proteinExistence type="predicted"/>
<evidence type="ECO:0000313" key="5">
    <source>
        <dbReference type="Proteomes" id="UP000198964"/>
    </source>
</evidence>
<dbReference type="InterPro" id="IPR012373">
    <property type="entry name" value="Ferrdict_sens_TM"/>
</dbReference>
<dbReference type="EMBL" id="FONW01000001">
    <property type="protein sequence ID" value="SFE67464.1"/>
    <property type="molecule type" value="Genomic_DNA"/>
</dbReference>
<accession>A0A1I2CGT2</accession>
<sequence>MKMIRKGKEITIQKVLSKEASPEERMQFFKQLEQDEELKREYLELRNLWAKTAPVYKLSSKEKERAFDQVWRRTKAQSGKSTILLRMSRYAALFILAFLLGGLAVFFVGQQSPEVSIEARKQQFSAGPNSLAELVLSDGSRVVLNAGSELIFQEDMGTGERLAELKGEAYFDVVHKEGQPFIVNVGGLKIKDLGTSFNINAYPDAPKIETTLVDGALEIGIKRKTLIELKPGESASFDKDKKTLQVREVNTGLIIAWTENKFVFRNMTLEAIASELEAWYDVEIDLSKSKMKDKYFNLSMKRTATINSVLKMLRINTGIHYEIEEQEIGKDQITIW</sequence>
<evidence type="ECO:0000259" key="3">
    <source>
        <dbReference type="Pfam" id="PF16344"/>
    </source>
</evidence>
<dbReference type="Proteomes" id="UP000198964">
    <property type="component" value="Unassembled WGS sequence"/>
</dbReference>
<dbReference type="Gene3D" id="2.60.120.1440">
    <property type="match status" value="1"/>
</dbReference>
<reference evidence="4 5" key="1">
    <citation type="submission" date="2016-10" db="EMBL/GenBank/DDBJ databases">
        <authorList>
            <person name="de Groot N.N."/>
        </authorList>
    </citation>
    <scope>NUCLEOTIDE SEQUENCE [LARGE SCALE GENOMIC DNA]</scope>
    <source>
        <strain evidence="4 5">CGMCC 1.9156</strain>
    </source>
</reference>
<name>A0A1I2CGT2_9BACT</name>
<dbReference type="InterPro" id="IPR032508">
    <property type="entry name" value="FecR_C"/>
</dbReference>
<dbReference type="GO" id="GO:0016989">
    <property type="term" value="F:sigma factor antagonist activity"/>
    <property type="evidence" value="ECO:0007669"/>
    <property type="project" value="TreeGrafter"/>
</dbReference>
<dbReference type="AlphaFoldDB" id="A0A1I2CGT2"/>
<dbReference type="InterPro" id="IPR006860">
    <property type="entry name" value="FecR"/>
</dbReference>
<organism evidence="4 5">
    <name type="scientific">Sunxiuqinia elliptica</name>
    <dbReference type="NCBI Taxonomy" id="655355"/>
    <lineage>
        <taxon>Bacteria</taxon>
        <taxon>Pseudomonadati</taxon>
        <taxon>Bacteroidota</taxon>
        <taxon>Bacteroidia</taxon>
        <taxon>Marinilabiliales</taxon>
        <taxon>Prolixibacteraceae</taxon>
        <taxon>Sunxiuqinia</taxon>
    </lineage>
</organism>
<feature type="transmembrane region" description="Helical" evidence="1">
    <location>
        <begin position="90"/>
        <end position="109"/>
    </location>
</feature>
<feature type="domain" description="FecR protein" evidence="2">
    <location>
        <begin position="125"/>
        <end position="217"/>
    </location>
</feature>
<gene>
    <name evidence="4" type="ORF">SAMN05216283_101728</name>
</gene>
<dbReference type="PANTHER" id="PTHR30273">
    <property type="entry name" value="PERIPLASMIC SIGNAL SENSOR AND SIGMA FACTOR ACTIVATOR FECR-RELATED"/>
    <property type="match status" value="1"/>
</dbReference>
<keyword evidence="1" id="KW-0812">Transmembrane</keyword>
<evidence type="ECO:0000313" key="4">
    <source>
        <dbReference type="EMBL" id="SFE67464.1"/>
    </source>
</evidence>
<protein>
    <submittedName>
        <fullName evidence="4">FecR family protein</fullName>
    </submittedName>
</protein>
<keyword evidence="5" id="KW-1185">Reference proteome</keyword>
<keyword evidence="1" id="KW-0472">Membrane</keyword>
<feature type="domain" description="Protein FecR C-terminal" evidence="3">
    <location>
        <begin position="261"/>
        <end position="328"/>
    </location>
</feature>
<dbReference type="PIRSF" id="PIRSF018266">
    <property type="entry name" value="FecR"/>
    <property type="match status" value="1"/>
</dbReference>
<dbReference type="PANTHER" id="PTHR30273:SF2">
    <property type="entry name" value="PROTEIN FECR"/>
    <property type="match status" value="1"/>
</dbReference>
<keyword evidence="1" id="KW-1133">Transmembrane helix</keyword>
<dbReference type="Pfam" id="PF16344">
    <property type="entry name" value="FecR_C"/>
    <property type="match status" value="1"/>
</dbReference>
<evidence type="ECO:0000256" key="1">
    <source>
        <dbReference type="SAM" id="Phobius"/>
    </source>
</evidence>
<evidence type="ECO:0000259" key="2">
    <source>
        <dbReference type="Pfam" id="PF04773"/>
    </source>
</evidence>
<dbReference type="Gene3D" id="3.55.50.30">
    <property type="match status" value="1"/>
</dbReference>
<dbReference type="Pfam" id="PF04773">
    <property type="entry name" value="FecR"/>
    <property type="match status" value="1"/>
</dbReference>
<dbReference type="STRING" id="655355.SAMN05216283_101728"/>